<dbReference type="CDD" id="cd18787">
    <property type="entry name" value="SF2_C_DEAD"/>
    <property type="match status" value="1"/>
</dbReference>
<dbReference type="InterPro" id="IPR014001">
    <property type="entry name" value="Helicase_ATP-bd"/>
</dbReference>
<feature type="region of interest" description="Disordered" evidence="8">
    <location>
        <begin position="68"/>
        <end position="89"/>
    </location>
</feature>
<comment type="catalytic activity">
    <reaction evidence="7">
        <text>ATP + H2O = ADP + phosphate + H(+)</text>
        <dbReference type="Rhea" id="RHEA:13065"/>
        <dbReference type="ChEBI" id="CHEBI:15377"/>
        <dbReference type="ChEBI" id="CHEBI:15378"/>
        <dbReference type="ChEBI" id="CHEBI:30616"/>
        <dbReference type="ChEBI" id="CHEBI:43474"/>
        <dbReference type="ChEBI" id="CHEBI:456216"/>
        <dbReference type="EC" id="3.6.4.13"/>
    </reaction>
</comment>
<dbReference type="EMBL" id="CAWYQH010000001">
    <property type="protein sequence ID" value="CAK8671448.1"/>
    <property type="molecule type" value="Genomic_DNA"/>
</dbReference>
<evidence type="ECO:0000256" key="7">
    <source>
        <dbReference type="RuleBase" id="RU365068"/>
    </source>
</evidence>
<sequence>MALFTINRSLFFVVLCYTGDKSAVEDNNLKRPSSELLKELQTKAKRKKWDKKKPNKDVEKLINNSTTDELQKQENTISEEENNNKSVDKTVNDEVAIKHENLVEVSENDKTSCVQRALSTKSNNTDILNDDYNPIDHFKLAKAAGFTILGNDDNIAVNKVKRHLPDWLLHPYVVEDVSCDLSDESEPFKEIDEVLVKNLHKMGIRRFFPVQRCLIPAILRDTKFGVGISTCRPNDICVSAPTGSGKTIAFALPIVQSLFHRVVPQTRALIVLPTRELAAQIHEVFMSLCANTYLRCVILNGTKGSLAQEQSLLLNYGKTKTPSPADIVVATPGRLVDHLNSTEEFSLEHLRFLVVDEADRMMDQIKQEWLNLVETSVYKKRDKSGSFSLKNLSKRTIPLQKLLFSATLSADPEKLEKLNLFQPQLYTAVTKSLEANAENSDNNTGQTFVGKYTTPLGLKEYMIKCSAGDKPLIILHIVLPLKRVLCFAGTVETTRRLSVLLQMYAETSGDHKEFKCMEFSSNLSSARRSKILKDFKSGNINVLVCSDSMARGMDVKGVSHVILYDAPSLVKTYIHRIGRTARAGETGTAYTLLKHEEVYHFKNMLKGAGKSIERMKVQEKQLKKLAPVYEKVLPLVAEKLKSMKK</sequence>
<dbReference type="PANTHER" id="PTHR24031">
    <property type="entry name" value="RNA HELICASE"/>
    <property type="match status" value="1"/>
</dbReference>
<accession>A0ABP0F0H5</accession>
<reference evidence="12 13" key="1">
    <citation type="submission" date="2024-02" db="EMBL/GenBank/DDBJ databases">
        <authorList>
            <person name="Daric V."/>
            <person name="Darras S."/>
        </authorList>
    </citation>
    <scope>NUCLEOTIDE SEQUENCE [LARGE SCALE GENOMIC DNA]</scope>
</reference>
<organism evidence="12 13">
    <name type="scientific">Clavelina lepadiformis</name>
    <name type="common">Light-bulb sea squirt</name>
    <name type="synonym">Ascidia lepadiformis</name>
    <dbReference type="NCBI Taxonomy" id="159417"/>
    <lineage>
        <taxon>Eukaryota</taxon>
        <taxon>Metazoa</taxon>
        <taxon>Chordata</taxon>
        <taxon>Tunicata</taxon>
        <taxon>Ascidiacea</taxon>
        <taxon>Aplousobranchia</taxon>
        <taxon>Clavelinidae</taxon>
        <taxon>Clavelina</taxon>
    </lineage>
</organism>
<dbReference type="SMART" id="SM00487">
    <property type="entry name" value="DEXDc"/>
    <property type="match status" value="1"/>
</dbReference>
<keyword evidence="3 6" id="KW-0347">Helicase</keyword>
<feature type="chain" id="PRO_5046179185" description="ATP-dependent RNA helicase" evidence="9">
    <location>
        <begin position="24"/>
        <end position="645"/>
    </location>
</feature>
<dbReference type="PROSITE" id="PS51194">
    <property type="entry name" value="HELICASE_CTER"/>
    <property type="match status" value="1"/>
</dbReference>
<keyword evidence="9" id="KW-0732">Signal</keyword>
<name>A0ABP0F0H5_CLALP</name>
<evidence type="ECO:0000256" key="9">
    <source>
        <dbReference type="SAM" id="SignalP"/>
    </source>
</evidence>
<dbReference type="Proteomes" id="UP001642483">
    <property type="component" value="Unassembled WGS sequence"/>
</dbReference>
<evidence type="ECO:0000256" key="4">
    <source>
        <dbReference type="ARBA" id="ARBA00022840"/>
    </source>
</evidence>
<dbReference type="SUPFAM" id="SSF52540">
    <property type="entry name" value="P-loop containing nucleoside triphosphate hydrolases"/>
    <property type="match status" value="1"/>
</dbReference>
<dbReference type="Gene3D" id="3.40.50.300">
    <property type="entry name" value="P-loop containing nucleotide triphosphate hydrolases"/>
    <property type="match status" value="2"/>
</dbReference>
<dbReference type="InterPro" id="IPR027417">
    <property type="entry name" value="P-loop_NTPase"/>
</dbReference>
<dbReference type="EC" id="3.6.4.13" evidence="7"/>
<feature type="domain" description="Helicase ATP-binding" evidence="10">
    <location>
        <begin position="227"/>
        <end position="426"/>
    </location>
</feature>
<comment type="function">
    <text evidence="7">RNA helicase.</text>
</comment>
<evidence type="ECO:0000256" key="6">
    <source>
        <dbReference type="RuleBase" id="RU000492"/>
    </source>
</evidence>
<keyword evidence="13" id="KW-1185">Reference proteome</keyword>
<dbReference type="PROSITE" id="PS51192">
    <property type="entry name" value="HELICASE_ATP_BIND_1"/>
    <property type="match status" value="1"/>
</dbReference>
<dbReference type="InterPro" id="IPR011545">
    <property type="entry name" value="DEAD/DEAH_box_helicase_dom"/>
</dbReference>
<comment type="similarity">
    <text evidence="6">Belongs to the DEAD box helicase family.</text>
</comment>
<evidence type="ECO:0000256" key="8">
    <source>
        <dbReference type="SAM" id="MobiDB-lite"/>
    </source>
</evidence>
<proteinExistence type="inferred from homology"/>
<keyword evidence="1 6" id="KW-0547">Nucleotide-binding</keyword>
<keyword evidence="4 6" id="KW-0067">ATP-binding</keyword>
<dbReference type="CDD" id="cd17956">
    <property type="entry name" value="DEADc_DDX51"/>
    <property type="match status" value="1"/>
</dbReference>
<evidence type="ECO:0000256" key="3">
    <source>
        <dbReference type="ARBA" id="ARBA00022806"/>
    </source>
</evidence>
<dbReference type="Pfam" id="PF00270">
    <property type="entry name" value="DEAD"/>
    <property type="match status" value="1"/>
</dbReference>
<feature type="domain" description="Helicase C-terminal" evidence="11">
    <location>
        <begin position="457"/>
        <end position="623"/>
    </location>
</feature>
<evidence type="ECO:0000259" key="11">
    <source>
        <dbReference type="PROSITE" id="PS51194"/>
    </source>
</evidence>
<evidence type="ECO:0000313" key="12">
    <source>
        <dbReference type="EMBL" id="CAK8671448.1"/>
    </source>
</evidence>
<evidence type="ECO:0000259" key="10">
    <source>
        <dbReference type="PROSITE" id="PS51192"/>
    </source>
</evidence>
<keyword evidence="5 7" id="KW-0694">RNA-binding</keyword>
<evidence type="ECO:0000256" key="2">
    <source>
        <dbReference type="ARBA" id="ARBA00022801"/>
    </source>
</evidence>
<keyword evidence="2 6" id="KW-0378">Hydrolase</keyword>
<evidence type="ECO:0000256" key="1">
    <source>
        <dbReference type="ARBA" id="ARBA00022741"/>
    </source>
</evidence>
<feature type="signal peptide" evidence="9">
    <location>
        <begin position="1"/>
        <end position="23"/>
    </location>
</feature>
<dbReference type="InterPro" id="IPR000629">
    <property type="entry name" value="RNA-helicase_DEAD-box_CS"/>
</dbReference>
<evidence type="ECO:0000313" key="13">
    <source>
        <dbReference type="Proteomes" id="UP001642483"/>
    </source>
</evidence>
<dbReference type="InterPro" id="IPR001650">
    <property type="entry name" value="Helicase_C-like"/>
</dbReference>
<comment type="caution">
    <text evidence="12">The sequence shown here is derived from an EMBL/GenBank/DDBJ whole genome shotgun (WGS) entry which is preliminary data.</text>
</comment>
<gene>
    <name evidence="12" type="ORF">CVLEPA_LOCUS510</name>
</gene>
<dbReference type="Pfam" id="PF00271">
    <property type="entry name" value="Helicase_C"/>
    <property type="match status" value="1"/>
</dbReference>
<dbReference type="PROSITE" id="PS00039">
    <property type="entry name" value="DEAD_ATP_HELICASE"/>
    <property type="match status" value="1"/>
</dbReference>
<dbReference type="SMART" id="SM00490">
    <property type="entry name" value="HELICc"/>
    <property type="match status" value="1"/>
</dbReference>
<comment type="domain">
    <text evidence="7">The Q motif is unique to and characteristic of the DEAD box family of RNA helicases and controls ATP binding and hydrolysis.</text>
</comment>
<evidence type="ECO:0000256" key="5">
    <source>
        <dbReference type="ARBA" id="ARBA00022884"/>
    </source>
</evidence>
<protein>
    <recommendedName>
        <fullName evidence="7">ATP-dependent RNA helicase</fullName>
        <ecNumber evidence="7">3.6.4.13</ecNumber>
    </recommendedName>
</protein>